<keyword evidence="5" id="KW-1185">Reference proteome</keyword>
<comment type="function">
    <text evidence="3">Essential component of the cytosolic iron-sulfur (Fe/S) protein assembly machinery. Required for the maturation of extramitochondrial Fe/S proteins.</text>
</comment>
<feature type="repeat" description="WD" evidence="4">
    <location>
        <begin position="106"/>
        <end position="147"/>
    </location>
</feature>
<dbReference type="RefSeq" id="XP_065667150.1">
    <property type="nucleotide sequence ID" value="XM_065811078.1"/>
</dbReference>
<dbReference type="HAMAP" id="MF_03037">
    <property type="entry name" value="ciao1"/>
    <property type="match status" value="1"/>
</dbReference>
<evidence type="ECO:0000256" key="4">
    <source>
        <dbReference type="PROSITE-ProRule" id="PRU00221"/>
    </source>
</evidence>
<dbReference type="InterPro" id="IPR019775">
    <property type="entry name" value="WD40_repeat_CS"/>
</dbReference>
<feature type="repeat" description="WD" evidence="4">
    <location>
        <begin position="306"/>
        <end position="342"/>
    </location>
</feature>
<comment type="similarity">
    <text evidence="3">Belongs to the WD repeat CIA1 family.</text>
</comment>
<dbReference type="PROSITE" id="PS50082">
    <property type="entry name" value="WD_REPEATS_2"/>
    <property type="match status" value="6"/>
</dbReference>
<dbReference type="PANTHER" id="PTHR19920">
    <property type="entry name" value="WD40 PROTEIN CIAO1"/>
    <property type="match status" value="1"/>
</dbReference>
<feature type="repeat" description="WD" evidence="4">
    <location>
        <begin position="62"/>
        <end position="99"/>
    </location>
</feature>
<evidence type="ECO:0000256" key="3">
    <source>
        <dbReference type="HAMAP-Rule" id="MF_03037"/>
    </source>
</evidence>
<keyword evidence="2" id="KW-0677">Repeat</keyword>
<dbReference type="Pfam" id="PF00400">
    <property type="entry name" value="WD40"/>
    <property type="match status" value="7"/>
</dbReference>
<feature type="repeat" description="WD" evidence="4">
    <location>
        <begin position="150"/>
        <end position="182"/>
    </location>
</feature>
<dbReference type="InterPro" id="IPR015943">
    <property type="entry name" value="WD40/YVTN_repeat-like_dom_sf"/>
</dbReference>
<dbReference type="InterPro" id="IPR001680">
    <property type="entry name" value="WD40_rpt"/>
</dbReference>
<dbReference type="InterPro" id="IPR020472">
    <property type="entry name" value="WD40_PAC1"/>
</dbReference>
<dbReference type="SMART" id="SM00320">
    <property type="entry name" value="WD40"/>
    <property type="match status" value="7"/>
</dbReference>
<dbReference type="InterPro" id="IPR036322">
    <property type="entry name" value="WD40_repeat_dom_sf"/>
</dbReference>
<protein>
    <recommendedName>
        <fullName evidence="3">Probable cytosolic iron-sulfur protein assembly protein CIAO1 homolog</fullName>
    </recommendedName>
</protein>
<name>A0ABM4CYX4_HYDVU</name>
<organism evidence="5 6">
    <name type="scientific">Hydra vulgaris</name>
    <name type="common">Hydra</name>
    <name type="synonym">Hydra attenuata</name>
    <dbReference type="NCBI Taxonomy" id="6087"/>
    <lineage>
        <taxon>Eukaryota</taxon>
        <taxon>Metazoa</taxon>
        <taxon>Cnidaria</taxon>
        <taxon>Hydrozoa</taxon>
        <taxon>Hydroidolina</taxon>
        <taxon>Anthoathecata</taxon>
        <taxon>Aplanulata</taxon>
        <taxon>Hydridae</taxon>
        <taxon>Hydra</taxon>
    </lineage>
</organism>
<dbReference type="CDD" id="cd00200">
    <property type="entry name" value="WD40"/>
    <property type="match status" value="1"/>
</dbReference>
<dbReference type="PROSITE" id="PS50294">
    <property type="entry name" value="WD_REPEATS_REGION"/>
    <property type="match status" value="5"/>
</dbReference>
<sequence>MLISDFVEMSFNLIQSLDSHQDRVWCVSWNPKGNLLASCSSDRTIKIWGKEGGIWICKSSFADQHNRTVRFVSWSPCGNFLAAASFDATVSIWDRRNGEFECIATLEGHENEVKSVAWSCSGNYLATCSRDKSVWIWQTEEEEYECASVLSKHTQDVKAVVWHPNVDIVASCSYDDTINLYKEDDDDWVCFDSLAGHTSTVWSISFNKSGDRIVSSSDDKTLKIWQCYEPKNMEGIKVKQNSSCWKCICTLAGYHLRPIYSVDWNHQNDLIASCSADDSIKIFKQDDVECFDKRNEPIFNLVGNLEKAHLQDINCLKWNPKDSSILASCSDDMSIKIWNFSL</sequence>
<feature type="repeat" description="WD" evidence="4">
    <location>
        <begin position="194"/>
        <end position="226"/>
    </location>
</feature>
<dbReference type="GeneID" id="100215786"/>
<dbReference type="PROSITE" id="PS00678">
    <property type="entry name" value="WD_REPEATS_1"/>
    <property type="match status" value="1"/>
</dbReference>
<gene>
    <name evidence="6" type="primary">LOC100215786</name>
</gene>
<dbReference type="Proteomes" id="UP001652625">
    <property type="component" value="Chromosome 11"/>
</dbReference>
<dbReference type="PRINTS" id="PR00320">
    <property type="entry name" value="GPROTEINBRPT"/>
</dbReference>
<accession>A0ABM4CYX4</accession>
<evidence type="ECO:0000313" key="6">
    <source>
        <dbReference type="RefSeq" id="XP_065667150.1"/>
    </source>
</evidence>
<feature type="repeat" description="WD" evidence="4">
    <location>
        <begin position="17"/>
        <end position="48"/>
    </location>
</feature>
<dbReference type="PANTHER" id="PTHR19920:SF0">
    <property type="entry name" value="CYTOSOLIC IRON-SULFUR PROTEIN ASSEMBLY PROTEIN CIAO1-RELATED"/>
    <property type="match status" value="1"/>
</dbReference>
<evidence type="ECO:0000313" key="5">
    <source>
        <dbReference type="Proteomes" id="UP001652625"/>
    </source>
</evidence>
<evidence type="ECO:0000256" key="2">
    <source>
        <dbReference type="ARBA" id="ARBA00022737"/>
    </source>
</evidence>
<dbReference type="Gene3D" id="2.130.10.10">
    <property type="entry name" value="YVTN repeat-like/Quinoprotein amine dehydrogenase"/>
    <property type="match status" value="1"/>
</dbReference>
<reference evidence="6" key="1">
    <citation type="submission" date="2025-08" db="UniProtKB">
        <authorList>
            <consortium name="RefSeq"/>
        </authorList>
    </citation>
    <scope>IDENTIFICATION</scope>
</reference>
<evidence type="ECO:0000256" key="1">
    <source>
        <dbReference type="ARBA" id="ARBA00022574"/>
    </source>
</evidence>
<proteinExistence type="inferred from homology"/>
<keyword evidence="1 4" id="KW-0853">WD repeat</keyword>
<dbReference type="SUPFAM" id="SSF50978">
    <property type="entry name" value="WD40 repeat-like"/>
    <property type="match status" value="1"/>
</dbReference>
<dbReference type="InterPro" id="IPR028608">
    <property type="entry name" value="CIAO1/Cia1"/>
</dbReference>